<feature type="non-terminal residue" evidence="2">
    <location>
        <position position="79"/>
    </location>
</feature>
<name>X1HDF0_9ZZZZ</name>
<comment type="caution">
    <text evidence="2">The sequence shown here is derived from an EMBL/GenBank/DDBJ whole genome shotgun (WGS) entry which is preliminary data.</text>
</comment>
<keyword evidence="1" id="KW-1133">Transmembrane helix</keyword>
<evidence type="ECO:0000256" key="1">
    <source>
        <dbReference type="SAM" id="Phobius"/>
    </source>
</evidence>
<evidence type="ECO:0000313" key="2">
    <source>
        <dbReference type="EMBL" id="GAH55070.1"/>
    </source>
</evidence>
<keyword evidence="1" id="KW-0472">Membrane</keyword>
<gene>
    <name evidence="2" type="ORF">S03H2_26839</name>
</gene>
<proteinExistence type="predicted"/>
<accession>X1HDF0</accession>
<feature type="non-terminal residue" evidence="2">
    <location>
        <position position="1"/>
    </location>
</feature>
<sequence length="79" mass="8274">SEIFQAAGTTAEAQEAIAIMWQGTWGVFNAPLYVGFFVVPLGIILLGMAMFGASDFGKGLGWMSVVIGVLAFVAAISQM</sequence>
<dbReference type="EMBL" id="BARU01015759">
    <property type="protein sequence ID" value="GAH55070.1"/>
    <property type="molecule type" value="Genomic_DNA"/>
</dbReference>
<feature type="transmembrane region" description="Helical" evidence="1">
    <location>
        <begin position="60"/>
        <end position="77"/>
    </location>
</feature>
<keyword evidence="1" id="KW-0812">Transmembrane</keyword>
<dbReference type="AlphaFoldDB" id="X1HDF0"/>
<organism evidence="2">
    <name type="scientific">marine sediment metagenome</name>
    <dbReference type="NCBI Taxonomy" id="412755"/>
    <lineage>
        <taxon>unclassified sequences</taxon>
        <taxon>metagenomes</taxon>
        <taxon>ecological metagenomes</taxon>
    </lineage>
</organism>
<reference evidence="2" key="1">
    <citation type="journal article" date="2014" name="Front. Microbiol.">
        <title>High frequency of phylogenetically diverse reductive dehalogenase-homologous genes in deep subseafloor sedimentary metagenomes.</title>
        <authorList>
            <person name="Kawai M."/>
            <person name="Futagami T."/>
            <person name="Toyoda A."/>
            <person name="Takaki Y."/>
            <person name="Nishi S."/>
            <person name="Hori S."/>
            <person name="Arai W."/>
            <person name="Tsubouchi T."/>
            <person name="Morono Y."/>
            <person name="Uchiyama I."/>
            <person name="Ito T."/>
            <person name="Fujiyama A."/>
            <person name="Inagaki F."/>
            <person name="Takami H."/>
        </authorList>
    </citation>
    <scope>NUCLEOTIDE SEQUENCE</scope>
    <source>
        <strain evidence="2">Expedition CK06-06</strain>
    </source>
</reference>
<feature type="transmembrane region" description="Helical" evidence="1">
    <location>
        <begin position="30"/>
        <end position="53"/>
    </location>
</feature>
<protein>
    <submittedName>
        <fullName evidence="2">Uncharacterized protein</fullName>
    </submittedName>
</protein>